<proteinExistence type="predicted"/>
<keyword evidence="1" id="KW-0646">Protease inhibitor</keyword>
<dbReference type="SUPFAM" id="SSF54403">
    <property type="entry name" value="Cystatin/monellin"/>
    <property type="match status" value="1"/>
</dbReference>
<dbReference type="Gene3D" id="3.10.450.10">
    <property type="match status" value="1"/>
</dbReference>
<dbReference type="InterPro" id="IPR006462">
    <property type="entry name" value="MS5"/>
</dbReference>
<name>A0A4S4DL68_CAMSN</name>
<dbReference type="AlphaFoldDB" id="A0A4S4DL68"/>
<dbReference type="NCBIfam" id="TIGR01638">
    <property type="entry name" value="Atha_cystat_rel"/>
    <property type="match status" value="1"/>
</dbReference>
<sequence length="171" mass="19666">MSAIRTPGSETSPEQKQPSLKTQKLGDDDDNKVKLFRYKGFEIEQQFQMTHEDSLRYSKQVEESGGFDVEAFHPCSYCVIRPLKKLNKSLRKKLERYSKRAIAEFNLKNSTNFQFVKVHKANARVVSGLVYYITFAAKDPAATEFEIFQVSLYAPIAADIRIYLCRIKPKA</sequence>
<dbReference type="GO" id="GO:0004869">
    <property type="term" value="F:cysteine-type endopeptidase inhibitor activity"/>
    <property type="evidence" value="ECO:0007669"/>
    <property type="project" value="UniProtKB-KW"/>
</dbReference>
<evidence type="ECO:0000256" key="2">
    <source>
        <dbReference type="ARBA" id="ARBA00022704"/>
    </source>
</evidence>
<evidence type="ECO:0000256" key="1">
    <source>
        <dbReference type="ARBA" id="ARBA00022690"/>
    </source>
</evidence>
<dbReference type="STRING" id="542762.A0A4S4DL68"/>
<dbReference type="EMBL" id="SDRB02010911">
    <property type="protein sequence ID" value="THG03635.1"/>
    <property type="molecule type" value="Genomic_DNA"/>
</dbReference>
<accession>A0A4S4DL68</accession>
<evidence type="ECO:0000256" key="3">
    <source>
        <dbReference type="SAM" id="MobiDB-lite"/>
    </source>
</evidence>
<dbReference type="PANTHER" id="PTHR31260">
    <property type="entry name" value="CYSTATIN/MONELLIN SUPERFAMILY PROTEIN"/>
    <property type="match status" value="1"/>
</dbReference>
<evidence type="ECO:0000259" key="4">
    <source>
        <dbReference type="Pfam" id="PF00031"/>
    </source>
</evidence>
<comment type="caution">
    <text evidence="5">The sequence shown here is derived from an EMBL/GenBank/DDBJ whole genome shotgun (WGS) entry which is preliminary data.</text>
</comment>
<reference evidence="5 6" key="1">
    <citation type="journal article" date="2018" name="Proc. Natl. Acad. Sci. U.S.A.">
        <title>Draft genome sequence of Camellia sinensis var. sinensis provides insights into the evolution of the tea genome and tea quality.</title>
        <authorList>
            <person name="Wei C."/>
            <person name="Yang H."/>
            <person name="Wang S."/>
            <person name="Zhao J."/>
            <person name="Liu C."/>
            <person name="Gao L."/>
            <person name="Xia E."/>
            <person name="Lu Y."/>
            <person name="Tai Y."/>
            <person name="She G."/>
            <person name="Sun J."/>
            <person name="Cao H."/>
            <person name="Tong W."/>
            <person name="Gao Q."/>
            <person name="Li Y."/>
            <person name="Deng W."/>
            <person name="Jiang X."/>
            <person name="Wang W."/>
            <person name="Chen Q."/>
            <person name="Zhang S."/>
            <person name="Li H."/>
            <person name="Wu J."/>
            <person name="Wang P."/>
            <person name="Li P."/>
            <person name="Shi C."/>
            <person name="Zheng F."/>
            <person name="Jian J."/>
            <person name="Huang B."/>
            <person name="Shan D."/>
            <person name="Shi M."/>
            <person name="Fang C."/>
            <person name="Yue Y."/>
            <person name="Li F."/>
            <person name="Li D."/>
            <person name="Wei S."/>
            <person name="Han B."/>
            <person name="Jiang C."/>
            <person name="Yin Y."/>
            <person name="Xia T."/>
            <person name="Zhang Z."/>
            <person name="Bennetzen J.L."/>
            <person name="Zhao S."/>
            <person name="Wan X."/>
        </authorList>
    </citation>
    <scope>NUCLEOTIDE SEQUENCE [LARGE SCALE GENOMIC DNA]</scope>
    <source>
        <strain evidence="6">cv. Shuchazao</strain>
        <tissue evidence="5">Leaf</tissue>
    </source>
</reference>
<gene>
    <name evidence="5" type="ORF">TEA_014485</name>
</gene>
<evidence type="ECO:0000313" key="5">
    <source>
        <dbReference type="EMBL" id="THG03635.1"/>
    </source>
</evidence>
<feature type="domain" description="Cystatin" evidence="4">
    <location>
        <begin position="92"/>
        <end position="140"/>
    </location>
</feature>
<dbReference type="InterPro" id="IPR006525">
    <property type="entry name" value="Cystatin-related_pln"/>
</dbReference>
<dbReference type="Proteomes" id="UP000306102">
    <property type="component" value="Unassembled WGS sequence"/>
</dbReference>
<feature type="compositionally biased region" description="Polar residues" evidence="3">
    <location>
        <begin position="8"/>
        <end position="22"/>
    </location>
</feature>
<keyword evidence="6" id="KW-1185">Reference proteome</keyword>
<dbReference type="CDD" id="cd00042">
    <property type="entry name" value="CY"/>
    <property type="match status" value="1"/>
</dbReference>
<dbReference type="InterPro" id="IPR046350">
    <property type="entry name" value="Cystatin_sf"/>
</dbReference>
<protein>
    <recommendedName>
        <fullName evidence="4">Cystatin domain-containing protein</fullName>
    </recommendedName>
</protein>
<evidence type="ECO:0000313" key="6">
    <source>
        <dbReference type="Proteomes" id="UP000306102"/>
    </source>
</evidence>
<dbReference type="InterPro" id="IPR000010">
    <property type="entry name" value="Cystatin_dom"/>
</dbReference>
<dbReference type="Pfam" id="PF00031">
    <property type="entry name" value="Cystatin"/>
    <property type="match status" value="1"/>
</dbReference>
<dbReference type="PANTHER" id="PTHR31260:SF28">
    <property type="entry name" value="CYSTATIN DOMAIN PROTEIN"/>
    <property type="match status" value="1"/>
</dbReference>
<feature type="region of interest" description="Disordered" evidence="3">
    <location>
        <begin position="1"/>
        <end position="28"/>
    </location>
</feature>
<keyword evidence="2" id="KW-0789">Thiol protease inhibitor</keyword>
<organism evidence="5 6">
    <name type="scientific">Camellia sinensis var. sinensis</name>
    <name type="common">China tea</name>
    <dbReference type="NCBI Taxonomy" id="542762"/>
    <lineage>
        <taxon>Eukaryota</taxon>
        <taxon>Viridiplantae</taxon>
        <taxon>Streptophyta</taxon>
        <taxon>Embryophyta</taxon>
        <taxon>Tracheophyta</taxon>
        <taxon>Spermatophyta</taxon>
        <taxon>Magnoliopsida</taxon>
        <taxon>eudicotyledons</taxon>
        <taxon>Gunneridae</taxon>
        <taxon>Pentapetalae</taxon>
        <taxon>asterids</taxon>
        <taxon>Ericales</taxon>
        <taxon>Theaceae</taxon>
        <taxon>Camellia</taxon>
    </lineage>
</organism>